<dbReference type="SUPFAM" id="SSF53335">
    <property type="entry name" value="S-adenosyl-L-methionine-dependent methyltransferases"/>
    <property type="match status" value="1"/>
</dbReference>
<dbReference type="InterPro" id="IPR029063">
    <property type="entry name" value="SAM-dependent_MTases_sf"/>
</dbReference>
<accession>A0ABY7D6N5</accession>
<keyword evidence="6" id="KW-1185">Reference proteome</keyword>
<dbReference type="Proteomes" id="UP001164743">
    <property type="component" value="Chromosome 15A"/>
</dbReference>
<protein>
    <recommendedName>
        <fullName evidence="7">Methyltransferase domain-containing protein</fullName>
    </recommendedName>
</protein>
<dbReference type="EMBL" id="CP110435">
    <property type="protein sequence ID" value="WAQ91937.1"/>
    <property type="molecule type" value="Genomic_DNA"/>
</dbReference>
<dbReference type="InterPro" id="IPR051654">
    <property type="entry name" value="Meroterpenoid_MTases"/>
</dbReference>
<keyword evidence="2" id="KW-0808">Transferase</keyword>
<proteinExistence type="inferred from homology"/>
<sequence length="331" mass="37481">MSIILKLPSPPAGSKPVYPLDDPSLSKQLDFFKAKTGIQDDGKLKLHLCRIQEKIYELFPFPCVWNFDFVRGKLVHHPMYQDVIQSAKNQTVPQQIFVDFGANVGSDLRQVVHDGWKRENVLAIDVLPGMIELGNELFGDVDQPIPYFIGDIFNAEVFDPHEPPGSLEGTLDLFSLKDLNSLKGRATIISADFMFHLFGQKDQERLGACLARLLSNQPGSSIFGLQRGSENAGIQKLPYAAEAHWYGHSAESWRAFWEKIFDSSAVKIVTEMRESQEETQYDCFNRLISEGDRQEDEKELTASDDFDITRLTRNRLTSFVKKSIAGQDDFD</sequence>
<evidence type="ECO:0000256" key="3">
    <source>
        <dbReference type="ARBA" id="ARBA00022691"/>
    </source>
</evidence>
<evidence type="ECO:0000256" key="1">
    <source>
        <dbReference type="ARBA" id="ARBA00005179"/>
    </source>
</evidence>
<evidence type="ECO:0000313" key="5">
    <source>
        <dbReference type="EMBL" id="WAQ91937.1"/>
    </source>
</evidence>
<dbReference type="RefSeq" id="XP_053027492.1">
    <property type="nucleotide sequence ID" value="XM_053163526.1"/>
</dbReference>
<evidence type="ECO:0000256" key="4">
    <source>
        <dbReference type="ARBA" id="ARBA00038314"/>
    </source>
</evidence>
<evidence type="ECO:0000256" key="2">
    <source>
        <dbReference type="ARBA" id="ARBA00022679"/>
    </source>
</evidence>
<dbReference type="Gene3D" id="3.40.50.150">
    <property type="entry name" value="Vaccinia Virus protein VP39"/>
    <property type="match status" value="1"/>
</dbReference>
<gene>
    <name evidence="5" type="ORF">PtA15_15A330</name>
</gene>
<comment type="pathway">
    <text evidence="1">Secondary metabolite biosynthesis.</text>
</comment>
<evidence type="ECO:0000313" key="6">
    <source>
        <dbReference type="Proteomes" id="UP001164743"/>
    </source>
</evidence>
<organism evidence="5 6">
    <name type="scientific">Puccinia triticina</name>
    <dbReference type="NCBI Taxonomy" id="208348"/>
    <lineage>
        <taxon>Eukaryota</taxon>
        <taxon>Fungi</taxon>
        <taxon>Dikarya</taxon>
        <taxon>Basidiomycota</taxon>
        <taxon>Pucciniomycotina</taxon>
        <taxon>Pucciniomycetes</taxon>
        <taxon>Pucciniales</taxon>
        <taxon>Pucciniaceae</taxon>
        <taxon>Puccinia</taxon>
    </lineage>
</organism>
<comment type="similarity">
    <text evidence="4">Belongs to the class I-like SAM-binding methyltransferase superfamily.</text>
</comment>
<keyword evidence="3" id="KW-0949">S-adenosyl-L-methionine</keyword>
<reference evidence="5" key="1">
    <citation type="submission" date="2022-10" db="EMBL/GenBank/DDBJ databases">
        <title>Puccinia triticina Genome sequencing and assembly.</title>
        <authorList>
            <person name="Li C."/>
        </authorList>
    </citation>
    <scope>NUCLEOTIDE SEQUENCE</scope>
    <source>
        <strain evidence="5">Pt15</strain>
    </source>
</reference>
<dbReference type="PANTHER" id="PTHR35897">
    <property type="entry name" value="METHYLTRANSFERASE AUSD"/>
    <property type="match status" value="1"/>
</dbReference>
<dbReference type="GeneID" id="77804421"/>
<evidence type="ECO:0008006" key="7">
    <source>
        <dbReference type="Google" id="ProtNLM"/>
    </source>
</evidence>
<name>A0ABY7D6N5_9BASI</name>
<dbReference type="PANTHER" id="PTHR35897:SF1">
    <property type="entry name" value="METHYLTRANSFERASE AUSD"/>
    <property type="match status" value="1"/>
</dbReference>